<reference evidence="2" key="1">
    <citation type="submission" date="2023-06" db="EMBL/GenBank/DDBJ databases">
        <title>Genomic of Parafulvivirga corallium.</title>
        <authorList>
            <person name="Wang G."/>
        </authorList>
    </citation>
    <scope>NUCLEOTIDE SEQUENCE</scope>
    <source>
        <strain evidence="2">BMA10</strain>
    </source>
</reference>
<feature type="transmembrane region" description="Helical" evidence="1">
    <location>
        <begin position="80"/>
        <end position="97"/>
    </location>
</feature>
<evidence type="ECO:0000313" key="3">
    <source>
        <dbReference type="Proteomes" id="UP001172082"/>
    </source>
</evidence>
<keyword evidence="1" id="KW-0472">Membrane</keyword>
<keyword evidence="1" id="KW-0812">Transmembrane</keyword>
<dbReference type="RefSeq" id="WP_346752720.1">
    <property type="nucleotide sequence ID" value="NZ_JAUJEA010000005.1"/>
</dbReference>
<evidence type="ECO:0000256" key="1">
    <source>
        <dbReference type="SAM" id="Phobius"/>
    </source>
</evidence>
<proteinExistence type="predicted"/>
<sequence>MRILFYLIYLIVIVIPGVLLILGAFRFKTKIKSKSGNMLLWGAVLILLHLVSSTGTYLVSVFYEAPELAAFVKINSLIEMGLKYIGLVIIAIGLLTYKVPEREVSENN</sequence>
<evidence type="ECO:0000313" key="2">
    <source>
        <dbReference type="EMBL" id="MDN5202698.1"/>
    </source>
</evidence>
<feature type="transmembrane region" description="Helical" evidence="1">
    <location>
        <begin position="6"/>
        <end position="27"/>
    </location>
</feature>
<accession>A0ABT8KSS8</accession>
<protein>
    <submittedName>
        <fullName evidence="2">Uncharacterized protein</fullName>
    </submittedName>
</protein>
<organism evidence="2 3">
    <name type="scientific">Splendidivirga corallicola</name>
    <dbReference type="NCBI Taxonomy" id="3051826"/>
    <lineage>
        <taxon>Bacteria</taxon>
        <taxon>Pseudomonadati</taxon>
        <taxon>Bacteroidota</taxon>
        <taxon>Cytophagia</taxon>
        <taxon>Cytophagales</taxon>
        <taxon>Splendidivirgaceae</taxon>
        <taxon>Splendidivirga</taxon>
    </lineage>
</organism>
<name>A0ABT8KSS8_9BACT</name>
<keyword evidence="3" id="KW-1185">Reference proteome</keyword>
<comment type="caution">
    <text evidence="2">The sequence shown here is derived from an EMBL/GenBank/DDBJ whole genome shotgun (WGS) entry which is preliminary data.</text>
</comment>
<keyword evidence="1" id="KW-1133">Transmembrane helix</keyword>
<gene>
    <name evidence="2" type="ORF">QQ008_15015</name>
</gene>
<dbReference type="Proteomes" id="UP001172082">
    <property type="component" value="Unassembled WGS sequence"/>
</dbReference>
<dbReference type="EMBL" id="JAUJEA010000005">
    <property type="protein sequence ID" value="MDN5202698.1"/>
    <property type="molecule type" value="Genomic_DNA"/>
</dbReference>
<feature type="transmembrane region" description="Helical" evidence="1">
    <location>
        <begin position="39"/>
        <end position="60"/>
    </location>
</feature>